<dbReference type="EMBL" id="MHOL01000017">
    <property type="protein sequence ID" value="OGZ62614.1"/>
    <property type="molecule type" value="Genomic_DNA"/>
</dbReference>
<keyword evidence="1" id="KW-0808">Transferase</keyword>
<comment type="caution">
    <text evidence="1">The sequence shown here is derived from an EMBL/GenBank/DDBJ whole genome shotgun (WGS) entry which is preliminary data.</text>
</comment>
<dbReference type="CDD" id="cd02440">
    <property type="entry name" value="AdoMet_MTases"/>
    <property type="match status" value="1"/>
</dbReference>
<proteinExistence type="predicted"/>
<keyword evidence="1" id="KW-0489">Methyltransferase</keyword>
<accession>A0A1G2HJD4</accession>
<reference evidence="1 2" key="1">
    <citation type="journal article" date="2016" name="Nat. Commun.">
        <title>Thousands of microbial genomes shed light on interconnected biogeochemical processes in an aquifer system.</title>
        <authorList>
            <person name="Anantharaman K."/>
            <person name="Brown C.T."/>
            <person name="Hug L.A."/>
            <person name="Sharon I."/>
            <person name="Castelle C.J."/>
            <person name="Probst A.J."/>
            <person name="Thomas B.C."/>
            <person name="Singh A."/>
            <person name="Wilkins M.J."/>
            <person name="Karaoz U."/>
            <person name="Brodie E.L."/>
            <person name="Williams K.H."/>
            <person name="Hubbard S.S."/>
            <person name="Banfield J.F."/>
        </authorList>
    </citation>
    <scope>NUCLEOTIDE SEQUENCE [LARGE SCALE GENOMIC DNA]</scope>
</reference>
<dbReference type="GO" id="GO:0032259">
    <property type="term" value="P:methylation"/>
    <property type="evidence" value="ECO:0007669"/>
    <property type="project" value="UniProtKB-KW"/>
</dbReference>
<gene>
    <name evidence="1" type="ORF">A2639_02640</name>
</gene>
<protein>
    <submittedName>
        <fullName evidence="1">Methyltransferase type 11</fullName>
    </submittedName>
</protein>
<evidence type="ECO:0000313" key="2">
    <source>
        <dbReference type="Proteomes" id="UP000178991"/>
    </source>
</evidence>
<dbReference type="Gene3D" id="3.40.50.150">
    <property type="entry name" value="Vaccinia Virus protein VP39"/>
    <property type="match status" value="1"/>
</dbReference>
<dbReference type="AlphaFoldDB" id="A0A1G2HJD4"/>
<sequence>MSNEIQFSEEDIRPKDVTEGAKTAILKDLGRLLLHSDKFVNVSCPACNYNEFTPTYKKFGLDYVSCNNCQTLYISPRPSLEVLEICYKDSDVYAYWDKYIFPASEKARREKMFKPRVDSLLEFCKKYNVTTDSILDVGAAYGTFCQEVASRNIFKRIVAIEPTPDLAKTCRDKNIETIESPVEKVSFGESEKFDVVVNFEVIEHLFSPEDFINQCKKFLKPNGLFVVTCPNGKGFDFTVLKELCNSIDHEHLNYFNPHSLNLLLSRCGFEVLETLTPGRLDAQLVRKKILSGEFSVLNNPFLKQVLIDNWETTSVPFQNFLADNQLSSSMWIIAKNTTFKIN</sequence>
<organism evidence="1 2">
    <name type="scientific">Candidatus Staskawiczbacteria bacterium RIFCSPHIGHO2_01_FULL_34_27</name>
    <dbReference type="NCBI Taxonomy" id="1802199"/>
    <lineage>
        <taxon>Bacteria</taxon>
        <taxon>Candidatus Staskawicziibacteriota</taxon>
    </lineage>
</organism>
<dbReference type="PANTHER" id="PTHR43861">
    <property type="entry name" value="TRANS-ACONITATE 2-METHYLTRANSFERASE-RELATED"/>
    <property type="match status" value="1"/>
</dbReference>
<dbReference type="Proteomes" id="UP000178991">
    <property type="component" value="Unassembled WGS sequence"/>
</dbReference>
<name>A0A1G2HJD4_9BACT</name>
<dbReference type="InterPro" id="IPR029063">
    <property type="entry name" value="SAM-dependent_MTases_sf"/>
</dbReference>
<evidence type="ECO:0000313" key="1">
    <source>
        <dbReference type="EMBL" id="OGZ62614.1"/>
    </source>
</evidence>
<dbReference type="PANTHER" id="PTHR43861:SF6">
    <property type="entry name" value="METHYLTRANSFERASE TYPE 11"/>
    <property type="match status" value="1"/>
</dbReference>
<dbReference type="GO" id="GO:0008168">
    <property type="term" value="F:methyltransferase activity"/>
    <property type="evidence" value="ECO:0007669"/>
    <property type="project" value="UniProtKB-KW"/>
</dbReference>
<dbReference type="Pfam" id="PF13489">
    <property type="entry name" value="Methyltransf_23"/>
    <property type="match status" value="1"/>
</dbReference>
<dbReference type="SUPFAM" id="SSF53335">
    <property type="entry name" value="S-adenosyl-L-methionine-dependent methyltransferases"/>
    <property type="match status" value="1"/>
</dbReference>